<organism evidence="3 4">
    <name type="scientific">Rhodococcus oxybenzonivorans</name>
    <dbReference type="NCBI Taxonomy" id="1990687"/>
    <lineage>
        <taxon>Bacteria</taxon>
        <taxon>Bacillati</taxon>
        <taxon>Actinomycetota</taxon>
        <taxon>Actinomycetes</taxon>
        <taxon>Mycobacteriales</taxon>
        <taxon>Nocardiaceae</taxon>
        <taxon>Rhodococcus</taxon>
    </lineage>
</organism>
<protein>
    <submittedName>
        <fullName evidence="3">Virulence factor Mce</fullName>
    </submittedName>
</protein>
<gene>
    <name evidence="3" type="ORF">CBI38_20170</name>
</gene>
<keyword evidence="1" id="KW-0472">Membrane</keyword>
<evidence type="ECO:0000256" key="1">
    <source>
        <dbReference type="SAM" id="Phobius"/>
    </source>
</evidence>
<dbReference type="GO" id="GO:0005576">
    <property type="term" value="C:extracellular region"/>
    <property type="evidence" value="ECO:0007669"/>
    <property type="project" value="TreeGrafter"/>
</dbReference>
<dbReference type="KEGG" id="roz:CBI38_20170"/>
<name>A0A2S2BY94_9NOCA</name>
<dbReference type="AlphaFoldDB" id="A0A2S2BY94"/>
<keyword evidence="4" id="KW-1185">Reference proteome</keyword>
<feature type="domain" description="Mce/MlaD" evidence="2">
    <location>
        <begin position="56"/>
        <end position="129"/>
    </location>
</feature>
<evidence type="ECO:0000313" key="4">
    <source>
        <dbReference type="Proteomes" id="UP000245711"/>
    </source>
</evidence>
<reference evidence="3 4" key="1">
    <citation type="submission" date="2017-05" db="EMBL/GenBank/DDBJ databases">
        <title>Isolation of Rhodococcus sp. S2-17 biodegrading of BP-3.</title>
        <authorList>
            <person name="Lee Y."/>
            <person name="Kim K.H."/>
            <person name="Chun B.H."/>
            <person name="Jung H.S."/>
            <person name="Jeon C.O."/>
        </authorList>
    </citation>
    <scope>NUCLEOTIDE SEQUENCE [LARGE SCALE GENOMIC DNA]</scope>
    <source>
        <strain evidence="3 4">S2-17</strain>
    </source>
</reference>
<dbReference type="InterPro" id="IPR003399">
    <property type="entry name" value="Mce/MlaD"/>
</dbReference>
<dbReference type="RefSeq" id="WP_109331616.1">
    <property type="nucleotide sequence ID" value="NZ_CP021354.1"/>
</dbReference>
<feature type="transmembrane region" description="Helical" evidence="1">
    <location>
        <begin position="26"/>
        <end position="46"/>
    </location>
</feature>
<evidence type="ECO:0000259" key="2">
    <source>
        <dbReference type="Pfam" id="PF02470"/>
    </source>
</evidence>
<dbReference type="PRINTS" id="PR01782">
    <property type="entry name" value="MCEVIRFACTOR"/>
</dbReference>
<dbReference type="InterPro" id="IPR052336">
    <property type="entry name" value="MlaD_Phospholipid_Transporter"/>
</dbReference>
<dbReference type="OrthoDB" id="3456055at2"/>
<dbReference type="PANTHER" id="PTHR33371">
    <property type="entry name" value="INTERMEMBRANE PHOSPHOLIPID TRANSPORT SYSTEM BINDING PROTEIN MLAD-RELATED"/>
    <property type="match status" value="1"/>
</dbReference>
<dbReference type="Pfam" id="PF02470">
    <property type="entry name" value="MlaD"/>
    <property type="match status" value="1"/>
</dbReference>
<dbReference type="Proteomes" id="UP000245711">
    <property type="component" value="Chromosome"/>
</dbReference>
<proteinExistence type="predicted"/>
<dbReference type="EMBL" id="CP021354">
    <property type="protein sequence ID" value="AWK73539.1"/>
    <property type="molecule type" value="Genomic_DNA"/>
</dbReference>
<accession>A0A2S2BY94</accession>
<dbReference type="PANTHER" id="PTHR33371:SF18">
    <property type="entry name" value="MCE-FAMILY PROTEIN MCE3C"/>
    <property type="match status" value="1"/>
</dbReference>
<keyword evidence="1" id="KW-0812">Transmembrane</keyword>
<dbReference type="InterPro" id="IPR005693">
    <property type="entry name" value="Mce"/>
</dbReference>
<evidence type="ECO:0000313" key="3">
    <source>
        <dbReference type="EMBL" id="AWK73539.1"/>
    </source>
</evidence>
<sequence>MTFVDKIRDVWDSLSGKERVRPVSPLAVGAVGITAATLVLAIVLVVPRLSFTVRTDAYTAELANAAGLTTSDYVYVAGVPAGRVTEVELAGDRVHVHFRLDGERRLGSTTSAGVKLSTILGRRYLDVAPSGPGETPSNGVIPLSRTSVPYSLDDIGSGAIEAASELDVEGLQKMVATVTDTMPTDATLNQDALAGISAASAILAKNADQITQLLDSSRTVTDVLVSQQDQLSTLLGNAEVVMKTLATRREAIRQMVEDLESLVAQASQFLGENTHDLDLLLANAREVTDRLNANLGNIDTLLTQGAPAARALVNSTGTGDWADVSAPSAFIADNLLCVVGLLTGCS</sequence>
<dbReference type="NCBIfam" id="TIGR00996">
    <property type="entry name" value="Mtu_fam_mce"/>
    <property type="match status" value="1"/>
</dbReference>
<keyword evidence="1" id="KW-1133">Transmembrane helix</keyword>